<feature type="compositionally biased region" description="Low complexity" evidence="1">
    <location>
        <begin position="145"/>
        <end position="175"/>
    </location>
</feature>
<feature type="compositionally biased region" description="Low complexity" evidence="1">
    <location>
        <begin position="79"/>
        <end position="89"/>
    </location>
</feature>
<evidence type="ECO:0000313" key="3">
    <source>
        <dbReference type="Proteomes" id="UP000054560"/>
    </source>
</evidence>
<dbReference type="AlphaFoldDB" id="A0A0L0FZW9"/>
<sequence length="248" mass="26972">MLVISYGSVLHQVFERIEVMETGLLRTGVGVRGGHGGQLDRNKDYNRVTPSQEIPSDLLELSMPSTRVVRIIPDISKSHSSNSILNQSSGQVGASFTSAKPNTGVSQDKPRANTTNPGTANSSGIRNLQFGASTTTADSRRVPMNDTSNTRNSSNRSSSNSNSNINSADNYNHNNFVNMYSPKPQEAKSKQAAPNTPLFIRSLGRSLIGGCFETYEPDFALQAVPERDFLPMFCRDLLLTVKVIAYGL</sequence>
<proteinExistence type="predicted"/>
<dbReference type="RefSeq" id="XP_014156008.1">
    <property type="nucleotide sequence ID" value="XM_014300533.1"/>
</dbReference>
<evidence type="ECO:0000256" key="1">
    <source>
        <dbReference type="SAM" id="MobiDB-lite"/>
    </source>
</evidence>
<reference evidence="2 3" key="1">
    <citation type="submission" date="2011-02" db="EMBL/GenBank/DDBJ databases">
        <title>The Genome Sequence of Sphaeroforma arctica JP610.</title>
        <authorList>
            <consortium name="The Broad Institute Genome Sequencing Platform"/>
            <person name="Russ C."/>
            <person name="Cuomo C."/>
            <person name="Young S.K."/>
            <person name="Zeng Q."/>
            <person name="Gargeya S."/>
            <person name="Alvarado L."/>
            <person name="Berlin A."/>
            <person name="Chapman S.B."/>
            <person name="Chen Z."/>
            <person name="Freedman E."/>
            <person name="Gellesch M."/>
            <person name="Goldberg J."/>
            <person name="Griggs A."/>
            <person name="Gujja S."/>
            <person name="Heilman E."/>
            <person name="Heiman D."/>
            <person name="Howarth C."/>
            <person name="Mehta T."/>
            <person name="Neiman D."/>
            <person name="Pearson M."/>
            <person name="Roberts A."/>
            <person name="Saif S."/>
            <person name="Shea T."/>
            <person name="Shenoy N."/>
            <person name="Sisk P."/>
            <person name="Stolte C."/>
            <person name="Sykes S."/>
            <person name="White J."/>
            <person name="Yandava C."/>
            <person name="Burger G."/>
            <person name="Gray M.W."/>
            <person name="Holland P.W.H."/>
            <person name="King N."/>
            <person name="Lang F.B.F."/>
            <person name="Roger A.J."/>
            <person name="Ruiz-Trillo I."/>
            <person name="Haas B."/>
            <person name="Nusbaum C."/>
            <person name="Birren B."/>
        </authorList>
    </citation>
    <scope>NUCLEOTIDE SEQUENCE [LARGE SCALE GENOMIC DNA]</scope>
    <source>
        <strain evidence="2 3">JP610</strain>
    </source>
</reference>
<dbReference type="GeneID" id="25906099"/>
<name>A0A0L0FZW9_9EUKA</name>
<evidence type="ECO:0000313" key="2">
    <source>
        <dbReference type="EMBL" id="KNC82106.1"/>
    </source>
</evidence>
<organism evidence="2 3">
    <name type="scientific">Sphaeroforma arctica JP610</name>
    <dbReference type="NCBI Taxonomy" id="667725"/>
    <lineage>
        <taxon>Eukaryota</taxon>
        <taxon>Ichthyosporea</taxon>
        <taxon>Ichthyophonida</taxon>
        <taxon>Sphaeroforma</taxon>
    </lineage>
</organism>
<feature type="region of interest" description="Disordered" evidence="1">
    <location>
        <begin position="79"/>
        <end position="192"/>
    </location>
</feature>
<gene>
    <name evidence="2" type="ORF">SARC_05595</name>
</gene>
<keyword evidence="3" id="KW-1185">Reference proteome</keyword>
<dbReference type="Proteomes" id="UP000054560">
    <property type="component" value="Unassembled WGS sequence"/>
</dbReference>
<accession>A0A0L0FZW9</accession>
<dbReference type="EMBL" id="KQ241959">
    <property type="protein sequence ID" value="KNC82106.1"/>
    <property type="molecule type" value="Genomic_DNA"/>
</dbReference>
<protein>
    <submittedName>
        <fullName evidence="2">Uncharacterized protein</fullName>
    </submittedName>
</protein>
<feature type="compositionally biased region" description="Polar residues" evidence="1">
    <location>
        <begin position="90"/>
        <end position="137"/>
    </location>
</feature>